<sequence>MMRSGHAEGGSTEQSEKGPPRVETPPSRLGQTHSRRKHHTRRPTMHPSPRRLLGALALLALGFARRALRPAAPLVPAAFLEVGHVRANPSASVTCLTVGGDGRHMAAVAHGGGTLSPVYPLAAGMHATFSSARKGALLLNVATVTVYDVRALAPEFELVCIAVVGGYNSAAAATRPAAEWHRQLELRRSEL</sequence>
<name>Q80G61_ORFV</name>
<evidence type="ECO:0000313" key="2">
    <source>
        <dbReference type="EMBL" id="AAO31703.1"/>
    </source>
</evidence>
<protein>
    <submittedName>
        <fullName evidence="2">ORF3</fullName>
    </submittedName>
</protein>
<evidence type="ECO:0000256" key="1">
    <source>
        <dbReference type="SAM" id="MobiDB-lite"/>
    </source>
</evidence>
<feature type="compositionally biased region" description="Basic residues" evidence="1">
    <location>
        <begin position="33"/>
        <end position="44"/>
    </location>
</feature>
<accession>Q80G61</accession>
<reference evidence="2" key="1">
    <citation type="journal article" date="2003" name="J. Gen. Virol.">
        <title>Relatedness and heterogeneity at the near-terminal end of the genome of a parapoxvirus bovis 1 strain (B177) compared with parapoxvirus ovis (Orf virus).</title>
        <authorList>
            <person name="Rziha H.J."/>
            <person name="Bauer B."/>
            <person name="Adam K.H."/>
            <person name="Rottgen M."/>
            <person name="Cottone R."/>
            <person name="Henkel M."/>
            <person name="Dehio C."/>
            <person name="Buttner M."/>
        </authorList>
    </citation>
    <scope>NUCLEOTIDE SEQUENCE</scope>
</reference>
<dbReference type="EMBL" id="AY186732">
    <property type="protein sequence ID" value="AAO31703.1"/>
    <property type="molecule type" value="Genomic_DNA"/>
</dbReference>
<feature type="region of interest" description="Disordered" evidence="1">
    <location>
        <begin position="1"/>
        <end position="49"/>
    </location>
</feature>
<proteinExistence type="predicted"/>
<organism evidence="2">
    <name type="scientific">Orf virus strain D1701</name>
    <dbReference type="NCBI Taxonomy" id="75325"/>
    <lineage>
        <taxon>Viruses</taxon>
        <taxon>Varidnaviria</taxon>
        <taxon>Bamfordvirae</taxon>
        <taxon>Nucleocytoviricota</taxon>
        <taxon>Pokkesviricetes</taxon>
        <taxon>Chitovirales</taxon>
        <taxon>Poxviridae</taxon>
        <taxon>Chordopoxvirinae</taxon>
        <taxon>Parapoxvirus</taxon>
        <taxon>Parapoxvirus orf</taxon>
        <taxon>Orf virus</taxon>
    </lineage>
</organism>